<keyword evidence="3" id="KW-0663">Pyridoxal phosphate</keyword>
<feature type="domain" description="Aromatic amino acid beta-eliminating lyase/threonine aldolase" evidence="6">
    <location>
        <begin position="4"/>
        <end position="288"/>
    </location>
</feature>
<dbReference type="SUPFAM" id="SSF53383">
    <property type="entry name" value="PLP-dependent transferases"/>
    <property type="match status" value="1"/>
</dbReference>
<evidence type="ECO:0000256" key="2">
    <source>
        <dbReference type="ARBA" id="ARBA00006966"/>
    </source>
</evidence>
<dbReference type="InterPro" id="IPR015424">
    <property type="entry name" value="PyrdxlP-dep_Trfase"/>
</dbReference>
<dbReference type="FunFam" id="3.90.1150.10:FF:000041">
    <property type="entry name" value="Low-specificity L-threonine aldolase"/>
    <property type="match status" value="1"/>
</dbReference>
<dbReference type="InterPro" id="IPR015421">
    <property type="entry name" value="PyrdxlP-dep_Trfase_major"/>
</dbReference>
<dbReference type="NCBIfam" id="NF041359">
    <property type="entry name" value="GntG_guanitoxin"/>
    <property type="match status" value="1"/>
</dbReference>
<dbReference type="AlphaFoldDB" id="A0A097CRQ3"/>
<comment type="cofactor">
    <cofactor evidence="1">
        <name>pyridoxal 5'-phosphate</name>
        <dbReference type="ChEBI" id="CHEBI:597326"/>
    </cofactor>
</comment>
<dbReference type="PIRSF" id="PIRSF017617">
    <property type="entry name" value="Thr_aldolase"/>
    <property type="match status" value="1"/>
</dbReference>
<name>A0A097CRQ3_9ACTN</name>
<dbReference type="GO" id="GO:0008732">
    <property type="term" value="F:L-allo-threonine aldolase activity"/>
    <property type="evidence" value="ECO:0007669"/>
    <property type="project" value="TreeGrafter"/>
</dbReference>
<dbReference type="Gene3D" id="3.90.1150.10">
    <property type="entry name" value="Aspartate Aminotransferase, domain 1"/>
    <property type="match status" value="1"/>
</dbReference>
<evidence type="ECO:0000256" key="1">
    <source>
        <dbReference type="ARBA" id="ARBA00001933"/>
    </source>
</evidence>
<dbReference type="PANTHER" id="PTHR48097:SF9">
    <property type="entry name" value="L-THREONINE ALDOLASE"/>
    <property type="match status" value="1"/>
</dbReference>
<dbReference type="FunFam" id="3.40.640.10:FF:000030">
    <property type="entry name" value="Low-specificity L-threonine aldolase"/>
    <property type="match status" value="1"/>
</dbReference>
<protein>
    <submittedName>
        <fullName evidence="7">Threonine aldolase</fullName>
    </submittedName>
</protein>
<dbReference type="GO" id="GO:0006545">
    <property type="term" value="P:glycine biosynthetic process"/>
    <property type="evidence" value="ECO:0007669"/>
    <property type="project" value="TreeGrafter"/>
</dbReference>
<feature type="modified residue" description="N6-(pyridoxal phosphate)lysine" evidence="5">
    <location>
        <position position="202"/>
    </location>
</feature>
<accession>A0A097CRQ3</accession>
<evidence type="ECO:0000313" key="7">
    <source>
        <dbReference type="EMBL" id="AIS85357.1"/>
    </source>
</evidence>
<keyword evidence="4" id="KW-0456">Lyase</keyword>
<reference evidence="7" key="1">
    <citation type="journal article" date="2016" name="Appl. Microbiol. Biotechnol.">
        <title>Anti-MRSA and anti-TB metabolites from marine-derived Verrucosispora sp. MS100047.</title>
        <authorList>
            <person name="Huang P."/>
            <person name="Xie F."/>
            <person name="Ren B."/>
            <person name="Wang Q."/>
            <person name="Wang J."/>
            <person name="Wang Q."/>
            <person name="Abdel-Mageed W.M."/>
            <person name="Liu M."/>
            <person name="Han J."/>
            <person name="Oyeleye A."/>
            <person name="Shen J."/>
            <person name="Song F."/>
            <person name="Dai H."/>
            <person name="Liu X."/>
            <person name="Zhang L."/>
        </authorList>
    </citation>
    <scope>NUCLEOTIDE SEQUENCE</scope>
    <source>
        <strain evidence="7">MS100047</strain>
    </source>
</reference>
<evidence type="ECO:0000256" key="5">
    <source>
        <dbReference type="PIRSR" id="PIRSR017617-1"/>
    </source>
</evidence>
<dbReference type="InterPro" id="IPR015422">
    <property type="entry name" value="PyrdxlP-dep_Trfase_small"/>
</dbReference>
<dbReference type="PANTHER" id="PTHR48097">
    <property type="entry name" value="L-THREONINE ALDOLASE-RELATED"/>
    <property type="match status" value="1"/>
</dbReference>
<proteinExistence type="inferred from homology"/>
<organism evidence="7">
    <name type="scientific">Verrucosispora sp. MS100047</name>
    <dbReference type="NCBI Taxonomy" id="1410949"/>
    <lineage>
        <taxon>Bacteria</taxon>
        <taxon>Bacillati</taxon>
        <taxon>Actinomycetota</taxon>
        <taxon>Actinomycetes</taxon>
        <taxon>Micromonosporales</taxon>
        <taxon>Micromonosporaceae</taxon>
        <taxon>Micromonospora</taxon>
    </lineage>
</organism>
<evidence type="ECO:0000256" key="4">
    <source>
        <dbReference type="ARBA" id="ARBA00023239"/>
    </source>
</evidence>
<gene>
    <name evidence="7" type="ORF">VASRM7_119</name>
</gene>
<dbReference type="GO" id="GO:0005829">
    <property type="term" value="C:cytosol"/>
    <property type="evidence" value="ECO:0007669"/>
    <property type="project" value="TreeGrafter"/>
</dbReference>
<dbReference type="InterPro" id="IPR023603">
    <property type="entry name" value="Low_specificity_L-TA-like"/>
</dbReference>
<comment type="similarity">
    <text evidence="2">Belongs to the threonine aldolase family.</text>
</comment>
<dbReference type="Gene3D" id="3.40.640.10">
    <property type="entry name" value="Type I PLP-dependent aspartate aminotransferase-like (Major domain)"/>
    <property type="match status" value="1"/>
</dbReference>
<dbReference type="GO" id="GO:0006567">
    <property type="term" value="P:L-threonine catabolic process"/>
    <property type="evidence" value="ECO:0007669"/>
    <property type="project" value="TreeGrafter"/>
</dbReference>
<evidence type="ECO:0000259" key="6">
    <source>
        <dbReference type="Pfam" id="PF01212"/>
    </source>
</evidence>
<dbReference type="InterPro" id="IPR001597">
    <property type="entry name" value="ArAA_b-elim_lyase/Thr_aldolase"/>
</dbReference>
<dbReference type="Pfam" id="PF01212">
    <property type="entry name" value="Beta_elim_lyase"/>
    <property type="match status" value="1"/>
</dbReference>
<evidence type="ECO:0000256" key="3">
    <source>
        <dbReference type="ARBA" id="ARBA00022898"/>
    </source>
</evidence>
<dbReference type="EMBL" id="KF826639">
    <property type="protein sequence ID" value="AIS85357.1"/>
    <property type="molecule type" value="Genomic_DNA"/>
</dbReference>
<sequence length="343" mass="36410">MIEMRSDTFTLPTEQMLAAMTSAPLGDDVYGEDPTVRELEETSAQLTGKEAACFLPSGTMANLCAIMAQVPRGAKVIVGDESDIYLYEAAGASVCAGAAYEPVRTDEEGRLPLDGLAAAFPADPDDPQFALPALICLENTHNRAGGVVLDEAYLRAVRDFADERGVPVHLDGARLFNAALAAGTTVEAVARHADTVQFCLSKGLSAPVGSMLTGPAEVIGRARRVRKLLGGGMRQAGVLAAAGLIAVTRMPQRLAEDHANALRFAEGLAQVPGVTVDPKRVQTNIVLFRLADMPWERFVAETADLGLRVAEFGHGRIRAVTHRGVSRADVDRAVEIVGRVVAR</sequence>